<evidence type="ECO:0000313" key="2">
    <source>
        <dbReference type="Proteomes" id="UP001428817"/>
    </source>
</evidence>
<name>A0ABP9Q1T4_9PSEU</name>
<sequence length="64" mass="7111">MLLVIALVAVSMAGMIVWYTMLRQSGAPTAQAPAPRRAVAPDDDPEFLRQLDQRLRHQGDDPPR</sequence>
<reference evidence="2" key="1">
    <citation type="journal article" date="2019" name="Int. J. Syst. Evol. Microbiol.">
        <title>The Global Catalogue of Microorganisms (GCM) 10K type strain sequencing project: providing services to taxonomists for standard genome sequencing and annotation.</title>
        <authorList>
            <consortium name="The Broad Institute Genomics Platform"/>
            <consortium name="The Broad Institute Genome Sequencing Center for Infectious Disease"/>
            <person name="Wu L."/>
            <person name="Ma J."/>
        </authorList>
    </citation>
    <scope>NUCLEOTIDE SEQUENCE [LARGE SCALE GENOMIC DNA]</scope>
    <source>
        <strain evidence="2">JCM 18303</strain>
    </source>
</reference>
<evidence type="ECO:0000313" key="1">
    <source>
        <dbReference type="EMBL" id="GAA5155474.1"/>
    </source>
</evidence>
<dbReference type="RefSeq" id="WP_185063952.1">
    <property type="nucleotide sequence ID" value="NZ_BAABJP010000010.1"/>
</dbReference>
<keyword evidence="2" id="KW-1185">Reference proteome</keyword>
<dbReference type="EMBL" id="BAABJP010000010">
    <property type="protein sequence ID" value="GAA5155474.1"/>
    <property type="molecule type" value="Genomic_DNA"/>
</dbReference>
<accession>A0ABP9Q1T4</accession>
<comment type="caution">
    <text evidence="1">The sequence shown here is derived from an EMBL/GenBank/DDBJ whole genome shotgun (WGS) entry which is preliminary data.</text>
</comment>
<dbReference type="Proteomes" id="UP001428817">
    <property type="component" value="Unassembled WGS sequence"/>
</dbReference>
<proteinExistence type="predicted"/>
<gene>
    <name evidence="1" type="ORF">GCM10023321_28930</name>
</gene>
<protein>
    <submittedName>
        <fullName evidence="1">Uncharacterized protein</fullName>
    </submittedName>
</protein>
<organism evidence="1 2">
    <name type="scientific">Pseudonocardia eucalypti</name>
    <dbReference type="NCBI Taxonomy" id="648755"/>
    <lineage>
        <taxon>Bacteria</taxon>
        <taxon>Bacillati</taxon>
        <taxon>Actinomycetota</taxon>
        <taxon>Actinomycetes</taxon>
        <taxon>Pseudonocardiales</taxon>
        <taxon>Pseudonocardiaceae</taxon>
        <taxon>Pseudonocardia</taxon>
    </lineage>
</organism>